<sequence length="76" mass="8504">MPPGDEDVADTFGYLAAASMRRGRPRPMNDAWVAACCLTHRLPLAILNVKDFEDFGCTITWRSSPRRRDRPLRGGA</sequence>
<evidence type="ECO:0000313" key="1">
    <source>
        <dbReference type="EMBL" id="SNY49905.1"/>
    </source>
</evidence>
<accession>A0A285IPH1</accession>
<protein>
    <recommendedName>
        <fullName evidence="3">PIN domain-containing protein</fullName>
    </recommendedName>
</protein>
<proteinExistence type="predicted"/>
<keyword evidence="2" id="KW-1185">Reference proteome</keyword>
<gene>
    <name evidence="1" type="ORF">SAMN05421748_110164</name>
</gene>
<organism evidence="1 2">
    <name type="scientific">Paractinoplanes atraurantiacus</name>
    <dbReference type="NCBI Taxonomy" id="1036182"/>
    <lineage>
        <taxon>Bacteria</taxon>
        <taxon>Bacillati</taxon>
        <taxon>Actinomycetota</taxon>
        <taxon>Actinomycetes</taxon>
        <taxon>Micromonosporales</taxon>
        <taxon>Micromonosporaceae</taxon>
        <taxon>Paractinoplanes</taxon>
    </lineage>
</organism>
<dbReference type="InterPro" id="IPR029060">
    <property type="entry name" value="PIN-like_dom_sf"/>
</dbReference>
<dbReference type="AlphaFoldDB" id="A0A285IPH1"/>
<evidence type="ECO:0008006" key="3">
    <source>
        <dbReference type="Google" id="ProtNLM"/>
    </source>
</evidence>
<name>A0A285IPH1_9ACTN</name>
<dbReference type="SUPFAM" id="SSF88723">
    <property type="entry name" value="PIN domain-like"/>
    <property type="match status" value="1"/>
</dbReference>
<dbReference type="EMBL" id="OBDY01000010">
    <property type="protein sequence ID" value="SNY49905.1"/>
    <property type="molecule type" value="Genomic_DNA"/>
</dbReference>
<evidence type="ECO:0000313" key="2">
    <source>
        <dbReference type="Proteomes" id="UP000219612"/>
    </source>
</evidence>
<dbReference type="Proteomes" id="UP000219612">
    <property type="component" value="Unassembled WGS sequence"/>
</dbReference>
<reference evidence="1 2" key="1">
    <citation type="submission" date="2017-09" db="EMBL/GenBank/DDBJ databases">
        <authorList>
            <person name="Ehlers B."/>
            <person name="Leendertz F.H."/>
        </authorList>
    </citation>
    <scope>NUCLEOTIDE SEQUENCE [LARGE SCALE GENOMIC DNA]</scope>
    <source>
        <strain evidence="1 2">CGMCC 4.6857</strain>
    </source>
</reference>
<dbReference type="Gene3D" id="3.40.50.1010">
    <property type="entry name" value="5'-nuclease"/>
    <property type="match status" value="1"/>
</dbReference>